<evidence type="ECO:0000313" key="5">
    <source>
        <dbReference type="EMBL" id="SDM40619.1"/>
    </source>
</evidence>
<dbReference type="GO" id="GO:0003700">
    <property type="term" value="F:DNA-binding transcription factor activity"/>
    <property type="evidence" value="ECO:0007669"/>
    <property type="project" value="TreeGrafter"/>
</dbReference>
<dbReference type="Pfam" id="PF13377">
    <property type="entry name" value="Peripla_BP_3"/>
    <property type="match status" value="1"/>
</dbReference>
<dbReference type="InterPro" id="IPR046335">
    <property type="entry name" value="LacI/GalR-like_sensor"/>
</dbReference>
<name>A0A1G9SYU3_9ACTN</name>
<keyword evidence="3" id="KW-0804">Transcription</keyword>
<keyword evidence="1" id="KW-0805">Transcription regulation</keyword>
<dbReference type="CDD" id="cd01392">
    <property type="entry name" value="HTH_LacI"/>
    <property type="match status" value="1"/>
</dbReference>
<dbReference type="SMART" id="SM00354">
    <property type="entry name" value="HTH_LACI"/>
    <property type="match status" value="1"/>
</dbReference>
<dbReference type="Proteomes" id="UP000199202">
    <property type="component" value="Unassembled WGS sequence"/>
</dbReference>
<dbReference type="PANTHER" id="PTHR30146">
    <property type="entry name" value="LACI-RELATED TRANSCRIPTIONAL REPRESSOR"/>
    <property type="match status" value="1"/>
</dbReference>
<dbReference type="STRING" id="633440.SAMN05421869_1435"/>
<dbReference type="CDD" id="cd06267">
    <property type="entry name" value="PBP1_LacI_sugar_binding-like"/>
    <property type="match status" value="1"/>
</dbReference>
<dbReference type="InterPro" id="IPR000843">
    <property type="entry name" value="HTH_LacI"/>
</dbReference>
<evidence type="ECO:0000313" key="6">
    <source>
        <dbReference type="Proteomes" id="UP000199202"/>
    </source>
</evidence>
<evidence type="ECO:0000256" key="2">
    <source>
        <dbReference type="ARBA" id="ARBA00023125"/>
    </source>
</evidence>
<dbReference type="Gene3D" id="3.40.50.2300">
    <property type="match status" value="2"/>
</dbReference>
<sequence length="323" mass="33673">MTEQPTLAQVAAAAGVSPATASRVLTGSVRVSTSTRRQVYDAVSRMGYVRQRAPRGTAAKTMADGVTAVICDHLPRLFSEPYYARLLSAAGAVITEHGTHLMVTTVTPTSSTLPALSGAVLIVGARERHPLAIKLSTSGVPVRNIGRPPHDLKLPYADVDNLDGGRQAAEHFLLTGRRNVAAIGGPPSLPAARDRLEGLVRTLQAAGAPDVPVAYGDFTAASGTHAMQWLLRHAPGLDAVFVASDLMAAGAIQALRRAGRKVPADVAVIGFDDAPVARHTVPALTTVRQPVEELATVATRLLLTGAAGIDPVLPTELVVRESA</sequence>
<dbReference type="Gene3D" id="1.10.260.40">
    <property type="entry name" value="lambda repressor-like DNA-binding domains"/>
    <property type="match status" value="1"/>
</dbReference>
<dbReference type="RefSeq" id="WP_090946677.1">
    <property type="nucleotide sequence ID" value="NZ_FNDJ01000043.1"/>
</dbReference>
<dbReference type="GO" id="GO:0000976">
    <property type="term" value="F:transcription cis-regulatory region binding"/>
    <property type="evidence" value="ECO:0007669"/>
    <property type="project" value="TreeGrafter"/>
</dbReference>
<dbReference type="OrthoDB" id="3208777at2"/>
<evidence type="ECO:0000259" key="4">
    <source>
        <dbReference type="PROSITE" id="PS50932"/>
    </source>
</evidence>
<dbReference type="Pfam" id="PF00356">
    <property type="entry name" value="LacI"/>
    <property type="match status" value="1"/>
</dbReference>
<keyword evidence="2" id="KW-0238">DNA-binding</keyword>
<dbReference type="SUPFAM" id="SSF53822">
    <property type="entry name" value="Periplasmic binding protein-like I"/>
    <property type="match status" value="1"/>
</dbReference>
<organism evidence="5 6">
    <name type="scientific">Nonomuraea jiangxiensis</name>
    <dbReference type="NCBI Taxonomy" id="633440"/>
    <lineage>
        <taxon>Bacteria</taxon>
        <taxon>Bacillati</taxon>
        <taxon>Actinomycetota</taxon>
        <taxon>Actinomycetes</taxon>
        <taxon>Streptosporangiales</taxon>
        <taxon>Streptosporangiaceae</taxon>
        <taxon>Nonomuraea</taxon>
    </lineage>
</organism>
<dbReference type="SUPFAM" id="SSF47413">
    <property type="entry name" value="lambda repressor-like DNA-binding domains"/>
    <property type="match status" value="1"/>
</dbReference>
<reference evidence="5 6" key="1">
    <citation type="submission" date="2016-10" db="EMBL/GenBank/DDBJ databases">
        <authorList>
            <person name="de Groot N.N."/>
        </authorList>
    </citation>
    <scope>NUCLEOTIDE SEQUENCE [LARGE SCALE GENOMIC DNA]</scope>
    <source>
        <strain evidence="5 6">CGMCC 4.6533</strain>
    </source>
</reference>
<dbReference type="PROSITE" id="PS50932">
    <property type="entry name" value="HTH_LACI_2"/>
    <property type="match status" value="1"/>
</dbReference>
<dbReference type="EMBL" id="FNDJ01000043">
    <property type="protein sequence ID" value="SDM40619.1"/>
    <property type="molecule type" value="Genomic_DNA"/>
</dbReference>
<dbReference type="InterPro" id="IPR010982">
    <property type="entry name" value="Lambda_DNA-bd_dom_sf"/>
</dbReference>
<dbReference type="AlphaFoldDB" id="A0A1G9SYU3"/>
<dbReference type="InterPro" id="IPR028082">
    <property type="entry name" value="Peripla_BP_I"/>
</dbReference>
<feature type="domain" description="HTH lacI-type" evidence="4">
    <location>
        <begin position="5"/>
        <end position="59"/>
    </location>
</feature>
<keyword evidence="6" id="KW-1185">Reference proteome</keyword>
<dbReference type="PANTHER" id="PTHR30146:SF109">
    <property type="entry name" value="HTH-TYPE TRANSCRIPTIONAL REGULATOR GALS"/>
    <property type="match status" value="1"/>
</dbReference>
<evidence type="ECO:0000256" key="3">
    <source>
        <dbReference type="ARBA" id="ARBA00023163"/>
    </source>
</evidence>
<accession>A0A1G9SYU3</accession>
<evidence type="ECO:0000256" key="1">
    <source>
        <dbReference type="ARBA" id="ARBA00023015"/>
    </source>
</evidence>
<protein>
    <submittedName>
        <fullName evidence="5">Transcriptional regulator, LacI family</fullName>
    </submittedName>
</protein>
<gene>
    <name evidence="5" type="ORF">SAMN05421869_1435</name>
</gene>
<proteinExistence type="predicted"/>